<dbReference type="AlphaFoldDB" id="A0A212KB88"/>
<dbReference type="InterPro" id="IPR002625">
    <property type="entry name" value="Smr_dom"/>
</dbReference>
<dbReference type="SUPFAM" id="SSF160443">
    <property type="entry name" value="SMR domain-like"/>
    <property type="match status" value="1"/>
</dbReference>
<proteinExistence type="predicted"/>
<feature type="compositionally biased region" description="Low complexity" evidence="1">
    <location>
        <begin position="29"/>
        <end position="38"/>
    </location>
</feature>
<dbReference type="PANTHER" id="PTHR35562">
    <property type="entry name" value="DNA ENDONUCLEASE SMRA-RELATED"/>
    <property type="match status" value="1"/>
</dbReference>
<gene>
    <name evidence="3" type="ORF">KL86APRO_12453</name>
</gene>
<feature type="region of interest" description="Disordered" evidence="1">
    <location>
        <begin position="1"/>
        <end position="62"/>
    </location>
</feature>
<feature type="domain" description="Smr" evidence="2">
    <location>
        <begin position="100"/>
        <end position="183"/>
    </location>
</feature>
<evidence type="ECO:0000259" key="2">
    <source>
        <dbReference type="PROSITE" id="PS50828"/>
    </source>
</evidence>
<dbReference type="PANTHER" id="PTHR35562:SF2">
    <property type="entry name" value="DNA ENDONUCLEASE SMRA-RELATED"/>
    <property type="match status" value="1"/>
</dbReference>
<dbReference type="Pfam" id="PF01713">
    <property type="entry name" value="Smr"/>
    <property type="match status" value="1"/>
</dbReference>
<accession>A0A212KB88</accession>
<reference evidence="3" key="1">
    <citation type="submission" date="2016-04" db="EMBL/GenBank/DDBJ databases">
        <authorList>
            <person name="Evans L.H."/>
            <person name="Alamgir A."/>
            <person name="Owens N."/>
            <person name="Weber N.D."/>
            <person name="Virtaneva K."/>
            <person name="Barbian K."/>
            <person name="Babar A."/>
            <person name="Rosenke K."/>
        </authorList>
    </citation>
    <scope>NUCLEOTIDE SEQUENCE</scope>
    <source>
        <strain evidence="3">86</strain>
    </source>
</reference>
<sequence length="188" mass="21077">MGRKRPPPITAEDARLWAQVTRDAKPLGDAPRPEIAADPPRPPDDEPPGFDLPGPRLPAMRPAPGAVRRHAILTHGSTANIDKRTAERFKKGEMQIEARLDLHGLTREAAHDALQDFMRDSFERGRRCVIVVTGKGRRSDGVGILRSEVPRWLNEAQLRPLILSFAYAQPRDGGEGALYVFLRRERER</sequence>
<evidence type="ECO:0000256" key="1">
    <source>
        <dbReference type="SAM" id="MobiDB-lite"/>
    </source>
</evidence>
<dbReference type="InterPro" id="IPR036063">
    <property type="entry name" value="Smr_dom_sf"/>
</dbReference>
<dbReference type="PROSITE" id="PS50828">
    <property type="entry name" value="SMR"/>
    <property type="match status" value="1"/>
</dbReference>
<protein>
    <submittedName>
        <fullName evidence="3">Smr protein/MutS2-like protein</fullName>
    </submittedName>
</protein>
<dbReference type="SMART" id="SM00463">
    <property type="entry name" value="SMR"/>
    <property type="match status" value="1"/>
</dbReference>
<dbReference type="Gene3D" id="3.30.1370.110">
    <property type="match status" value="1"/>
</dbReference>
<evidence type="ECO:0000313" key="3">
    <source>
        <dbReference type="EMBL" id="SBW08775.1"/>
    </source>
</evidence>
<name>A0A212KB88_9PROT</name>
<dbReference type="EMBL" id="FLUO01000001">
    <property type="protein sequence ID" value="SBW08775.1"/>
    <property type="molecule type" value="Genomic_DNA"/>
</dbReference>
<organism evidence="3">
    <name type="scientific">uncultured Alphaproteobacteria bacterium</name>
    <dbReference type="NCBI Taxonomy" id="91750"/>
    <lineage>
        <taxon>Bacteria</taxon>
        <taxon>Pseudomonadati</taxon>
        <taxon>Pseudomonadota</taxon>
        <taxon>Alphaproteobacteria</taxon>
        <taxon>environmental samples</taxon>
    </lineage>
</organism>